<gene>
    <name evidence="1" type="ORF">JKA74_18530</name>
</gene>
<sequence>MYKLFTLSGIILLFGACEYISLKQYTSDEPEEKKTPIAKVESSILYLEDLKGIVGKEASSTDSANLMNRYVNSWIQKQLLIDEASEKINFDVASIDRKVLDYKFALMVHEYKKYHVSQNLDTSISQTEIEEYYDENKNNFELKQNIIRGYFVKITKNAPKIKKLKTLVSSNKEDDFNELKSYCFRYAESYFLEDSVWINFDEVIRNTPFKSVSNKVQFLKTNNYAEEEDEDFLYLLKIKEYKISDQISPLEFVRNDIKQIILNKRKVAIANQLEKDVFARAQKTNKYEIYNE</sequence>
<organism evidence="1 2">
    <name type="scientific">Marivirga aurantiaca</name>
    <dbReference type="NCBI Taxonomy" id="2802615"/>
    <lineage>
        <taxon>Bacteria</taxon>
        <taxon>Pseudomonadati</taxon>
        <taxon>Bacteroidota</taxon>
        <taxon>Cytophagia</taxon>
        <taxon>Cytophagales</taxon>
        <taxon>Marivirgaceae</taxon>
        <taxon>Marivirga</taxon>
    </lineage>
</organism>
<evidence type="ECO:0000313" key="1">
    <source>
        <dbReference type="EMBL" id="MBK6267048.1"/>
    </source>
</evidence>
<comment type="caution">
    <text evidence="1">The sequence shown here is derived from an EMBL/GenBank/DDBJ whole genome shotgun (WGS) entry which is preliminary data.</text>
</comment>
<reference evidence="1" key="1">
    <citation type="submission" date="2021-01" db="EMBL/GenBank/DDBJ databases">
        <title>Marivirga aurantiaca sp. nov., isolated from intertidal surface sediments.</title>
        <authorList>
            <person name="Zhang M."/>
        </authorList>
    </citation>
    <scope>NUCLEOTIDE SEQUENCE</scope>
    <source>
        <strain evidence="1">S37H4</strain>
    </source>
</reference>
<dbReference type="EMBL" id="JAEQBW010000013">
    <property type="protein sequence ID" value="MBK6267048.1"/>
    <property type="molecule type" value="Genomic_DNA"/>
</dbReference>
<keyword evidence="2" id="KW-1185">Reference proteome</keyword>
<dbReference type="GO" id="GO:0016853">
    <property type="term" value="F:isomerase activity"/>
    <property type="evidence" value="ECO:0007669"/>
    <property type="project" value="UniProtKB-KW"/>
</dbReference>
<dbReference type="PROSITE" id="PS51257">
    <property type="entry name" value="PROKAR_LIPOPROTEIN"/>
    <property type="match status" value="1"/>
</dbReference>
<dbReference type="Proteomes" id="UP000611723">
    <property type="component" value="Unassembled WGS sequence"/>
</dbReference>
<accession>A0A934X157</accession>
<keyword evidence="1" id="KW-0413">Isomerase</keyword>
<proteinExistence type="predicted"/>
<dbReference type="AlphaFoldDB" id="A0A934X157"/>
<name>A0A934X157_9BACT</name>
<protein>
    <submittedName>
        <fullName evidence="1">Peptidyl-prolyl cis-trans isomerase</fullName>
    </submittedName>
</protein>
<evidence type="ECO:0000313" key="2">
    <source>
        <dbReference type="Proteomes" id="UP000611723"/>
    </source>
</evidence>